<dbReference type="InterPro" id="IPR003777">
    <property type="entry name" value="XdhC_CoxI"/>
</dbReference>
<name>A0ABR7EV87_9FIRM</name>
<dbReference type="PANTHER" id="PTHR30388">
    <property type="entry name" value="ALDEHYDE OXIDOREDUCTASE MOLYBDENUM COFACTOR ASSEMBLY PROTEIN"/>
    <property type="match status" value="1"/>
</dbReference>
<protein>
    <submittedName>
        <fullName evidence="3">XdhC family protein</fullName>
    </submittedName>
</protein>
<feature type="domain" description="XdhC Rossmann" evidence="2">
    <location>
        <begin position="87"/>
        <end position="229"/>
    </location>
</feature>
<evidence type="ECO:0000259" key="2">
    <source>
        <dbReference type="Pfam" id="PF13478"/>
    </source>
</evidence>
<dbReference type="PANTHER" id="PTHR30388:SF6">
    <property type="entry name" value="XANTHINE DEHYDROGENASE SUBUNIT A-RELATED"/>
    <property type="match status" value="1"/>
</dbReference>
<dbReference type="Pfam" id="PF02625">
    <property type="entry name" value="XdhC_CoxI"/>
    <property type="match status" value="1"/>
</dbReference>
<evidence type="ECO:0000313" key="4">
    <source>
        <dbReference type="Proteomes" id="UP000647235"/>
    </source>
</evidence>
<sequence length="361" mass="39780">MWALFEAIDQCEPDVEKQVLTSLQTEYLGEKCLVADNKIVWESDAQERYARYFGEHPEELHKLDISGKIQLSDEQVFCDTLGNEKKLVICGGGHVSIPVIRMGRMIGCHVIVLEDRPKFADAARKAGADEVYCEAFADGLQRIDGDADTYFVIVTRGHRYDEECLEQITKKRHAYIGMIGSRRRIAMVKEHLLEKGCDQAVLDEIYSPIGLNIGAETPEEIGVAIIAEIIEVKNKKKRTYGYSKEIRKAIENDTDYGQKVLATIIDRKGSAPQGVGVKMLICENGTCIGTIGGGCMEAGVVQKARLLMSKARTLTSIQPQSRKGETDTASICSVDLQNTDAGEEGMVCGGSVKVLLELLAE</sequence>
<dbReference type="Pfam" id="PF13478">
    <property type="entry name" value="XdhC_C"/>
    <property type="match status" value="1"/>
</dbReference>
<dbReference type="InterPro" id="IPR036291">
    <property type="entry name" value="NAD(P)-bd_dom_sf"/>
</dbReference>
<gene>
    <name evidence="3" type="ORF">H8S07_08250</name>
</gene>
<dbReference type="Gene3D" id="3.40.50.720">
    <property type="entry name" value="NAD(P)-binding Rossmann-like Domain"/>
    <property type="match status" value="1"/>
</dbReference>
<accession>A0ABR7EV87</accession>
<dbReference type="InterPro" id="IPR027051">
    <property type="entry name" value="XdhC_Rossmann_dom"/>
</dbReference>
<reference evidence="3 4" key="1">
    <citation type="submission" date="2020-08" db="EMBL/GenBank/DDBJ databases">
        <title>Genome public.</title>
        <authorList>
            <person name="Liu C."/>
            <person name="Sun Q."/>
        </authorList>
    </citation>
    <scope>NUCLEOTIDE SEQUENCE [LARGE SCALE GENOMIC DNA]</scope>
    <source>
        <strain evidence="3 4">NSJ-36</strain>
    </source>
</reference>
<comment type="caution">
    <text evidence="3">The sequence shown here is derived from an EMBL/GenBank/DDBJ whole genome shotgun (WGS) entry which is preliminary data.</text>
</comment>
<evidence type="ECO:0000313" key="3">
    <source>
        <dbReference type="EMBL" id="MBC5665268.1"/>
    </source>
</evidence>
<dbReference type="SUPFAM" id="SSF51735">
    <property type="entry name" value="NAD(P)-binding Rossmann-fold domains"/>
    <property type="match status" value="1"/>
</dbReference>
<dbReference type="Proteomes" id="UP000647235">
    <property type="component" value="Unassembled WGS sequence"/>
</dbReference>
<organism evidence="3 4">
    <name type="scientific">Dorea hominis</name>
    <dbReference type="NCBI Taxonomy" id="2763040"/>
    <lineage>
        <taxon>Bacteria</taxon>
        <taxon>Bacillati</taxon>
        <taxon>Bacillota</taxon>
        <taxon>Clostridia</taxon>
        <taxon>Lachnospirales</taxon>
        <taxon>Lachnospiraceae</taxon>
        <taxon>Dorea</taxon>
    </lineage>
</organism>
<dbReference type="EMBL" id="JACOOY010000009">
    <property type="protein sequence ID" value="MBC5665268.1"/>
    <property type="molecule type" value="Genomic_DNA"/>
</dbReference>
<proteinExistence type="predicted"/>
<feature type="domain" description="XdhC- CoxI" evidence="1">
    <location>
        <begin position="260"/>
        <end position="312"/>
    </location>
</feature>
<dbReference type="InterPro" id="IPR052698">
    <property type="entry name" value="MoCofactor_Util/Proc"/>
</dbReference>
<keyword evidence="4" id="KW-1185">Reference proteome</keyword>
<evidence type="ECO:0000259" key="1">
    <source>
        <dbReference type="Pfam" id="PF02625"/>
    </source>
</evidence>